<keyword evidence="3" id="KW-1185">Reference proteome</keyword>
<gene>
    <name evidence="2" type="ORF">LUZ62_071684</name>
</gene>
<proteinExistence type="predicted"/>
<evidence type="ECO:0000313" key="3">
    <source>
        <dbReference type="Proteomes" id="UP001140206"/>
    </source>
</evidence>
<dbReference type="Proteomes" id="UP001140206">
    <property type="component" value="Chromosome 4"/>
</dbReference>
<dbReference type="Pfam" id="PF03478">
    <property type="entry name" value="Beta-prop_KIB1-4"/>
    <property type="match status" value="1"/>
</dbReference>
<protein>
    <submittedName>
        <fullName evidence="2">F-box family protein</fullName>
    </submittedName>
</protein>
<dbReference type="InterPro" id="IPR005174">
    <property type="entry name" value="KIB1-4_b-propeller"/>
</dbReference>
<dbReference type="EMBL" id="JAMFTS010000004">
    <property type="protein sequence ID" value="KAJ4761309.1"/>
    <property type="molecule type" value="Genomic_DNA"/>
</dbReference>
<sequence length="385" mass="43971">MERARNDLNVIILVGRSRLHLLGYLTSFLPLPDYHRFGAVCKNWSIVIRERHHGPAQQLPWLVLGEDSSTEKRVFFNLAENKHYYMDIPELHEHFVCGSSFGWLFGVDIHMNIRMVEPFSRKSYNLPPLDFCPAILNDPDHNWEVLKAISDHDPCERSDFTVMVVGYNYRVAFWRHGDPTWTIPYKSYGAINDVVFFKGKFYAVGYVCSDQIFVVDVGLGLDAELISLDHQVPMLPNTYKYLAEFEGELLVLQIQKARGIASGTRNEAWPCPHKGTTNIVVHKLDLDLEGKSCFECEHLDNHALFVGNNSAVIIDPKRVPGSGCIKNSIYYTHTPSDIGRCCGNDLGIYDMVQKRLARYYSPEALFSSESSFTYLFVFPTWLASN</sequence>
<evidence type="ECO:0000313" key="2">
    <source>
        <dbReference type="EMBL" id="KAJ4761309.1"/>
    </source>
</evidence>
<dbReference type="AlphaFoldDB" id="A0AAV8CZS6"/>
<evidence type="ECO:0000259" key="1">
    <source>
        <dbReference type="Pfam" id="PF03478"/>
    </source>
</evidence>
<reference evidence="2" key="1">
    <citation type="submission" date="2022-08" db="EMBL/GenBank/DDBJ databases">
        <authorList>
            <person name="Marques A."/>
        </authorList>
    </citation>
    <scope>NUCLEOTIDE SEQUENCE</scope>
    <source>
        <strain evidence="2">RhyPub2mFocal</strain>
        <tissue evidence="2">Leaves</tissue>
    </source>
</reference>
<accession>A0AAV8CZS6</accession>
<dbReference type="PANTHER" id="PTHR44259">
    <property type="entry name" value="OS07G0183000 PROTEIN-RELATED"/>
    <property type="match status" value="1"/>
</dbReference>
<feature type="domain" description="KIB1-4 beta-propeller" evidence="1">
    <location>
        <begin position="75"/>
        <end position="350"/>
    </location>
</feature>
<organism evidence="2 3">
    <name type="scientific">Rhynchospora pubera</name>
    <dbReference type="NCBI Taxonomy" id="906938"/>
    <lineage>
        <taxon>Eukaryota</taxon>
        <taxon>Viridiplantae</taxon>
        <taxon>Streptophyta</taxon>
        <taxon>Embryophyta</taxon>
        <taxon>Tracheophyta</taxon>
        <taxon>Spermatophyta</taxon>
        <taxon>Magnoliopsida</taxon>
        <taxon>Liliopsida</taxon>
        <taxon>Poales</taxon>
        <taxon>Cyperaceae</taxon>
        <taxon>Cyperoideae</taxon>
        <taxon>Rhynchosporeae</taxon>
        <taxon>Rhynchospora</taxon>
    </lineage>
</organism>
<dbReference type="PANTHER" id="PTHR44259:SF107">
    <property type="entry name" value="F-BOX PROTEIN SKIP23-LIKE"/>
    <property type="match status" value="1"/>
</dbReference>
<comment type="caution">
    <text evidence="2">The sequence shown here is derived from an EMBL/GenBank/DDBJ whole genome shotgun (WGS) entry which is preliminary data.</text>
</comment>
<name>A0AAV8CZS6_9POAL</name>
<dbReference type="InterPro" id="IPR050942">
    <property type="entry name" value="F-box_BR-signaling"/>
</dbReference>